<feature type="non-terminal residue" evidence="1">
    <location>
        <position position="1"/>
    </location>
</feature>
<protein>
    <submittedName>
        <fullName evidence="1">Uncharacterized protein</fullName>
    </submittedName>
</protein>
<gene>
    <name evidence="1" type="ORF">Q604_UNBC15400G0002</name>
</gene>
<evidence type="ECO:0000313" key="1">
    <source>
        <dbReference type="EMBL" id="ETJ30079.1"/>
    </source>
</evidence>
<sequence length="30" mass="3644">QLRMISKGAYYWYRREQEKTAIIPGNVKDE</sequence>
<reference evidence="1" key="1">
    <citation type="submission" date="2013-12" db="EMBL/GenBank/DDBJ databases">
        <title>A Varibaculum cambriense genome reconstructed from a premature infant gut community with otherwise low bacterial novelty that shifts toward anaerobic metabolism during the third week of life.</title>
        <authorList>
            <person name="Brown C.T."/>
            <person name="Sharon I."/>
            <person name="Thomas B.C."/>
            <person name="Castelle C.J."/>
            <person name="Morowitz M.J."/>
            <person name="Banfield J.F."/>
        </authorList>
    </citation>
    <scope>NUCLEOTIDE SEQUENCE</scope>
</reference>
<comment type="caution">
    <text evidence="1">The sequence shown here is derived from an EMBL/GenBank/DDBJ whole genome shotgun (WGS) entry which is preliminary data.</text>
</comment>
<dbReference type="AlphaFoldDB" id="W1XMM5"/>
<proteinExistence type="predicted"/>
<name>W1XMM5_9ZZZZ</name>
<organism evidence="1">
    <name type="scientific">human gut metagenome</name>
    <dbReference type="NCBI Taxonomy" id="408170"/>
    <lineage>
        <taxon>unclassified sequences</taxon>
        <taxon>metagenomes</taxon>
        <taxon>organismal metagenomes</taxon>
    </lineage>
</organism>
<dbReference type="EMBL" id="AZMM01015400">
    <property type="protein sequence ID" value="ETJ30079.1"/>
    <property type="molecule type" value="Genomic_DNA"/>
</dbReference>
<accession>W1XMM5</accession>